<evidence type="ECO:0000313" key="2">
    <source>
        <dbReference type="Proteomes" id="UP000005239"/>
    </source>
</evidence>
<accession>A0A2A6BEJ5</accession>
<reference evidence="1" key="2">
    <citation type="submission" date="2022-06" db="UniProtKB">
        <authorList>
            <consortium name="EnsemblMetazoa"/>
        </authorList>
    </citation>
    <scope>IDENTIFICATION</scope>
    <source>
        <strain evidence="1">PS312</strain>
    </source>
</reference>
<keyword evidence="2" id="KW-1185">Reference proteome</keyword>
<dbReference type="EnsemblMetazoa" id="PPA42654.1">
    <property type="protein sequence ID" value="PPA42654.1"/>
    <property type="gene ID" value="WBGene00281023"/>
</dbReference>
<dbReference type="Proteomes" id="UP000005239">
    <property type="component" value="Unassembled WGS sequence"/>
</dbReference>
<gene>
    <name evidence="1" type="primary">WBGene00281023</name>
</gene>
<protein>
    <submittedName>
        <fullName evidence="1">Uncharacterized protein</fullName>
    </submittedName>
</protein>
<organism evidence="1 2">
    <name type="scientific">Pristionchus pacificus</name>
    <name type="common">Parasitic nematode worm</name>
    <dbReference type="NCBI Taxonomy" id="54126"/>
    <lineage>
        <taxon>Eukaryota</taxon>
        <taxon>Metazoa</taxon>
        <taxon>Ecdysozoa</taxon>
        <taxon>Nematoda</taxon>
        <taxon>Chromadorea</taxon>
        <taxon>Rhabditida</taxon>
        <taxon>Rhabditina</taxon>
        <taxon>Diplogasteromorpha</taxon>
        <taxon>Diplogasteroidea</taxon>
        <taxon>Neodiplogasteridae</taxon>
        <taxon>Pristionchus</taxon>
    </lineage>
</organism>
<sequence>MDAKDAATTTLDDYFSALEKLPTELAWQVIDHAPEAALRMRLTSQGLKQQVDDYTRATRTTLVKKLSFADVRLPGSKKAPGYLGVMFDVCKPKSGLFYLRLFLLGLLDFKPEMKRLQNIKDEEPLFYNRNVMFCSVTGDKKHEEAAGLLEGIHLGQLKYTLADVMVDEDVRHLTSLIRAFRIEELSITVSYLNTSTDPVSVLRQLAAQVRSLFIYQTPNTNKDAAPRKYLFGANDVEWAEVILELFDGKLDKLCIKNPSYPEYLSCKGADKLKQAIPELPKKVWFMATCNKYDKMDYVVLNYDMKVNPAPAPPAHGNQNAQEAAKQFLQIKHQTRTNELSMDPYLVEDDIAETMKAK</sequence>
<reference evidence="2" key="1">
    <citation type="journal article" date="2008" name="Nat. Genet.">
        <title>The Pristionchus pacificus genome provides a unique perspective on nematode lifestyle and parasitism.</title>
        <authorList>
            <person name="Dieterich C."/>
            <person name="Clifton S.W."/>
            <person name="Schuster L.N."/>
            <person name="Chinwalla A."/>
            <person name="Delehaunty K."/>
            <person name="Dinkelacker I."/>
            <person name="Fulton L."/>
            <person name="Fulton R."/>
            <person name="Godfrey J."/>
            <person name="Minx P."/>
            <person name="Mitreva M."/>
            <person name="Roeseler W."/>
            <person name="Tian H."/>
            <person name="Witte H."/>
            <person name="Yang S.P."/>
            <person name="Wilson R.K."/>
            <person name="Sommer R.J."/>
        </authorList>
    </citation>
    <scope>NUCLEOTIDE SEQUENCE [LARGE SCALE GENOMIC DNA]</scope>
    <source>
        <strain evidence="2">PS312</strain>
    </source>
</reference>
<name>A0A2A6BEJ5_PRIPA</name>
<dbReference type="AlphaFoldDB" id="A0A2A6BEJ5"/>
<accession>A0A8R1UWW0</accession>
<proteinExistence type="predicted"/>
<evidence type="ECO:0000313" key="1">
    <source>
        <dbReference type="EnsemblMetazoa" id="PPA42654.1"/>
    </source>
</evidence>